<dbReference type="AlphaFoldDB" id="A0A448J1T2"/>
<dbReference type="SUPFAM" id="SSF51735">
    <property type="entry name" value="NAD(P)-binding Rossmann-fold domains"/>
    <property type="match status" value="1"/>
</dbReference>
<keyword evidence="3" id="KW-1185">Reference proteome</keyword>
<name>A0A448J1T2_MYCAU</name>
<sequence length="278" mass="29927">MSTDTILVLGATGKTGRRISARLRVHGTPVRAASRSSETPFDWSEPEGWDAVLDGVAAVYIVAPEVVGPTHEFVARAEAAGVRHLVLLSGRGADTWGDSTFGRNMRDAEDAVRGSALEWTILRPNNFAQNFDEELWYAPIVAGELALPAGQIPEPLIDIEDVADVAVTVLTEPGRHSGRTYELTGPRAITFAEAVEVIARATGLPITYKQISPDEYTAAMVEQGLPDEVAQDIAAMFVLMERGLIADTTDGVAGVLGRAPRSFEDYAVRTAVKGVWQR</sequence>
<dbReference type="PANTHER" id="PTHR43162">
    <property type="match status" value="1"/>
</dbReference>
<dbReference type="KEGG" id="mauu:NCTC10437_05623"/>
<dbReference type="InterPro" id="IPR036291">
    <property type="entry name" value="NAD(P)-bd_dom_sf"/>
</dbReference>
<reference evidence="2 3" key="1">
    <citation type="submission" date="2018-12" db="EMBL/GenBank/DDBJ databases">
        <authorList>
            <consortium name="Pathogen Informatics"/>
        </authorList>
    </citation>
    <scope>NUCLEOTIDE SEQUENCE [LARGE SCALE GENOMIC DNA]</scope>
    <source>
        <strain evidence="2 3">NCTC10437</strain>
    </source>
</reference>
<dbReference type="STRING" id="1791.GCA_001049355_01495"/>
<protein>
    <submittedName>
        <fullName evidence="2">Putative nucleoside-diphosphate sugar epimerase</fullName>
        <ecNumber evidence="2">1.7.-.-</ecNumber>
    </submittedName>
</protein>
<dbReference type="Gene3D" id="3.40.50.720">
    <property type="entry name" value="NAD(P)-binding Rossmann-like Domain"/>
    <property type="match status" value="1"/>
</dbReference>
<feature type="domain" description="NAD(P)-binding" evidence="1">
    <location>
        <begin position="10"/>
        <end position="173"/>
    </location>
</feature>
<evidence type="ECO:0000259" key="1">
    <source>
        <dbReference type="Pfam" id="PF13460"/>
    </source>
</evidence>
<accession>A0A448J1T2</accession>
<organism evidence="2 3">
    <name type="scientific">Mycolicibacterium aurum</name>
    <name type="common">Mycobacterium aurum</name>
    <dbReference type="NCBI Taxonomy" id="1791"/>
    <lineage>
        <taxon>Bacteria</taxon>
        <taxon>Bacillati</taxon>
        <taxon>Actinomycetota</taxon>
        <taxon>Actinomycetes</taxon>
        <taxon>Mycobacteriales</taxon>
        <taxon>Mycobacteriaceae</taxon>
        <taxon>Mycolicibacterium</taxon>
    </lineage>
</organism>
<dbReference type="PANTHER" id="PTHR43162:SF1">
    <property type="entry name" value="PRESTALK A DIFFERENTIATION PROTEIN A"/>
    <property type="match status" value="1"/>
</dbReference>
<evidence type="ECO:0000313" key="3">
    <source>
        <dbReference type="Proteomes" id="UP000279306"/>
    </source>
</evidence>
<gene>
    <name evidence="2" type="primary">azoB_3</name>
    <name evidence="2" type="ORF">NCTC10437_05623</name>
</gene>
<evidence type="ECO:0000313" key="2">
    <source>
        <dbReference type="EMBL" id="VEG58591.1"/>
    </source>
</evidence>
<dbReference type="OrthoDB" id="3510772at2"/>
<dbReference type="GO" id="GO:0016491">
    <property type="term" value="F:oxidoreductase activity"/>
    <property type="evidence" value="ECO:0007669"/>
    <property type="project" value="UniProtKB-KW"/>
</dbReference>
<proteinExistence type="predicted"/>
<dbReference type="EC" id="1.7.-.-" evidence="2"/>
<dbReference type="EMBL" id="LR134356">
    <property type="protein sequence ID" value="VEG58591.1"/>
    <property type="molecule type" value="Genomic_DNA"/>
</dbReference>
<dbReference type="InterPro" id="IPR016040">
    <property type="entry name" value="NAD(P)-bd_dom"/>
</dbReference>
<dbReference type="Gene3D" id="3.90.25.10">
    <property type="entry name" value="UDP-galactose 4-epimerase, domain 1"/>
    <property type="match status" value="1"/>
</dbReference>
<keyword evidence="2" id="KW-0560">Oxidoreductase</keyword>
<dbReference type="Proteomes" id="UP000279306">
    <property type="component" value="Chromosome"/>
</dbReference>
<dbReference type="RefSeq" id="WP_048631416.1">
    <property type="nucleotide sequence ID" value="NZ_CVQQ01000003.1"/>
</dbReference>
<dbReference type="InterPro" id="IPR051604">
    <property type="entry name" value="Ergot_Alk_Oxidoreductase"/>
</dbReference>
<dbReference type="Pfam" id="PF13460">
    <property type="entry name" value="NAD_binding_10"/>
    <property type="match status" value="1"/>
</dbReference>